<feature type="compositionally biased region" description="Low complexity" evidence="3">
    <location>
        <begin position="536"/>
        <end position="549"/>
    </location>
</feature>
<proteinExistence type="predicted"/>
<dbReference type="Pfam" id="PF00611">
    <property type="entry name" value="FCH"/>
    <property type="match status" value="1"/>
</dbReference>
<feature type="compositionally biased region" description="Basic and acidic residues" evidence="3">
    <location>
        <begin position="247"/>
        <end position="257"/>
    </location>
</feature>
<evidence type="ECO:0000256" key="2">
    <source>
        <dbReference type="PROSITE-ProRule" id="PRU01077"/>
    </source>
</evidence>
<evidence type="ECO:0000313" key="7">
    <source>
        <dbReference type="Proteomes" id="UP000053317"/>
    </source>
</evidence>
<keyword evidence="2" id="KW-0175">Coiled coil</keyword>
<dbReference type="InterPro" id="IPR031160">
    <property type="entry name" value="F_BAR_dom"/>
</dbReference>
<dbReference type="OrthoDB" id="437889at2759"/>
<dbReference type="InterPro" id="IPR027267">
    <property type="entry name" value="AH/BAR_dom_sf"/>
</dbReference>
<dbReference type="Pfam" id="PF00620">
    <property type="entry name" value="RhoGAP"/>
    <property type="match status" value="1"/>
</dbReference>
<reference evidence="6 7" key="1">
    <citation type="submission" date="2015-05" db="EMBL/GenBank/DDBJ databases">
        <title>Distinctive expansion of gene families associated with plant cell wall degradation and secondary metabolism in the genomes of grapevine trunk pathogens.</title>
        <authorList>
            <person name="Lawrence D.P."/>
            <person name="Travadon R."/>
            <person name="Rolshausen P.E."/>
            <person name="Baumgartner K."/>
        </authorList>
    </citation>
    <scope>NUCLEOTIDE SEQUENCE [LARGE SCALE GENOMIC DNA]</scope>
    <source>
        <strain evidence="6">UCRPC4</strain>
    </source>
</reference>
<feature type="compositionally biased region" description="Pro residues" evidence="3">
    <location>
        <begin position="495"/>
        <end position="510"/>
    </location>
</feature>
<dbReference type="EMBL" id="LCWF01000139">
    <property type="protein sequence ID" value="KKY17652.1"/>
    <property type="molecule type" value="Genomic_DNA"/>
</dbReference>
<feature type="compositionally biased region" description="Pro residues" evidence="3">
    <location>
        <begin position="435"/>
        <end position="444"/>
    </location>
</feature>
<dbReference type="GO" id="GO:0005938">
    <property type="term" value="C:cell cortex"/>
    <property type="evidence" value="ECO:0007669"/>
    <property type="project" value="UniProtKB-ARBA"/>
</dbReference>
<evidence type="ECO:0000259" key="5">
    <source>
        <dbReference type="PROSITE" id="PS51741"/>
    </source>
</evidence>
<evidence type="ECO:0000259" key="4">
    <source>
        <dbReference type="PROSITE" id="PS50238"/>
    </source>
</evidence>
<dbReference type="InterPro" id="IPR000198">
    <property type="entry name" value="RhoGAP_dom"/>
</dbReference>
<dbReference type="SUPFAM" id="SSF48350">
    <property type="entry name" value="GTPase activation domain, GAP"/>
    <property type="match status" value="1"/>
</dbReference>
<evidence type="ECO:0000313" key="6">
    <source>
        <dbReference type="EMBL" id="KKY17652.1"/>
    </source>
</evidence>
<feature type="region of interest" description="Disordered" evidence="3">
    <location>
        <begin position="55"/>
        <end position="95"/>
    </location>
</feature>
<gene>
    <name evidence="6" type="ORF">UCRPC4_g05456</name>
</gene>
<feature type="domain" description="F-BAR" evidence="5">
    <location>
        <begin position="97"/>
        <end position="374"/>
    </location>
</feature>
<dbReference type="AlphaFoldDB" id="A0A0G2E3K0"/>
<dbReference type="InterPro" id="IPR050729">
    <property type="entry name" value="Rho-GAP"/>
</dbReference>
<dbReference type="GO" id="GO:0005096">
    <property type="term" value="F:GTPase activator activity"/>
    <property type="evidence" value="ECO:0007669"/>
    <property type="project" value="UniProtKB-KW"/>
</dbReference>
<dbReference type="PROSITE" id="PS50238">
    <property type="entry name" value="RHOGAP"/>
    <property type="match status" value="1"/>
</dbReference>
<evidence type="ECO:0000256" key="1">
    <source>
        <dbReference type="ARBA" id="ARBA00022468"/>
    </source>
</evidence>
<feature type="region of interest" description="Disordered" evidence="3">
    <location>
        <begin position="247"/>
        <end position="267"/>
    </location>
</feature>
<dbReference type="Gene3D" id="1.20.1270.60">
    <property type="entry name" value="Arfaptin homology (AH) domain/BAR domain"/>
    <property type="match status" value="1"/>
</dbReference>
<dbReference type="Gene3D" id="1.10.555.10">
    <property type="entry name" value="Rho GTPase activation protein"/>
    <property type="match status" value="1"/>
</dbReference>
<dbReference type="InterPro" id="IPR001060">
    <property type="entry name" value="FCH_dom"/>
</dbReference>
<accession>A0A0G2E3K0</accession>
<dbReference type="PANTHER" id="PTHR23176">
    <property type="entry name" value="RHO/RAC/CDC GTPASE-ACTIVATING PROTEIN"/>
    <property type="match status" value="1"/>
</dbReference>
<dbReference type="SUPFAM" id="SSF103657">
    <property type="entry name" value="BAR/IMD domain-like"/>
    <property type="match status" value="1"/>
</dbReference>
<keyword evidence="7" id="KW-1185">Reference proteome</keyword>
<evidence type="ECO:0000256" key="3">
    <source>
        <dbReference type="SAM" id="MobiDB-lite"/>
    </source>
</evidence>
<dbReference type="FunFam" id="1.20.1270.60:FF:000063">
    <property type="entry name" value="Rho GTPase activator"/>
    <property type="match status" value="1"/>
</dbReference>
<dbReference type="CDD" id="cd07652">
    <property type="entry name" value="F-BAR_Rgd1"/>
    <property type="match status" value="1"/>
</dbReference>
<feature type="compositionally biased region" description="Polar residues" evidence="3">
    <location>
        <begin position="406"/>
        <end position="419"/>
    </location>
</feature>
<dbReference type="SMART" id="SM00324">
    <property type="entry name" value="RhoGAP"/>
    <property type="match status" value="1"/>
</dbReference>
<dbReference type="InterPro" id="IPR008936">
    <property type="entry name" value="Rho_GTPase_activation_prot"/>
</dbReference>
<name>A0A0G2E3K0_PHACM</name>
<comment type="caution">
    <text evidence="6">The sequence shown here is derived from an EMBL/GenBank/DDBJ whole genome shotgun (WGS) entry which is preliminary data.</text>
</comment>
<keyword evidence="1" id="KW-0343">GTPase activation</keyword>
<dbReference type="SMART" id="SM00055">
    <property type="entry name" value="FCH"/>
    <property type="match status" value="1"/>
</dbReference>
<dbReference type="PROSITE" id="PS51741">
    <property type="entry name" value="F_BAR"/>
    <property type="match status" value="1"/>
</dbReference>
<organism evidence="6 7">
    <name type="scientific">Phaeomoniella chlamydospora</name>
    <name type="common">Phaeoacremonium chlamydosporum</name>
    <dbReference type="NCBI Taxonomy" id="158046"/>
    <lineage>
        <taxon>Eukaryota</taxon>
        <taxon>Fungi</taxon>
        <taxon>Dikarya</taxon>
        <taxon>Ascomycota</taxon>
        <taxon>Pezizomycotina</taxon>
        <taxon>Eurotiomycetes</taxon>
        <taxon>Chaetothyriomycetidae</taxon>
        <taxon>Phaeomoniellales</taxon>
        <taxon>Phaeomoniellaceae</taxon>
        <taxon>Phaeomoniella</taxon>
    </lineage>
</organism>
<protein>
    <submittedName>
        <fullName evidence="6">Putative rho gtpase activator</fullName>
    </submittedName>
</protein>
<sequence>MKPERAIKECTLTPAHFKLSPSDSTVLRGACRVLQTLFASFSSSLSQTISFERKAKMADVQPPEPSPSPEIPDGPRETPPAEESQQLMQAPPNENDEQLKAQLEKVTLSDVGLTALLGRLKQSIASARDFAAFLKKRSIIEQEHAEDLKKLSRATHDSIRRPEHRQGSYAGAYEEIVKIQDGMSEHGLQFALSLHQMSDDLQDLGANVERGRKHWKQVGTNAEKRVLDAENAMDKAKSKYDSLAEQYDRARTGDRQSGRFGLKGPKSAAQQEEDLLKKLQAADADYLSKVQAAKSQRQELISTLRPQFTKSLQDLIFECDSGVTLQMQKFATFNEKLLLGNGLIVSPLKNQTNGAGAQPRSLRDVVRTIDNTTDFNRYVLGFTGQSSPRIGEIKYEQHPTLRPAKQTPTPAVSSFNAQPSQPPPRTEQQPSTPGNAPPHSPYNRPPSSGAPQIGQLSGVPPSSQGHPPSGRDFSGPPPAGRDFSGPPTSGRDFSGPPPSGRDFSGPPPSQHGPSYGRPPSQTRDPYQPQPSPDYRSQPSQSSPMLPQMPAHEPLSLSGGVPLASYRPNGHHTPSGPQPPSGHGNNQLHHLPPTNPVFGVSLEELFRRDGSAVPMIVYQCIQAVDMFGLEVEGIYRTSGSNPHIMEMKQMFDHDSSSLDFRDPSTFSHDISSVAGLIKLFFRSLPNPLLTSAHYSEFISAAQIPDDVLRRDSLHAIINALPDPNYATLRILMLHLNRVQQRHAVNRMTAQNLAIVWGPTLMSNGGAGAGPGPAAGPMGDIRDAGWQAKVVETILLNTLQIFDDDE</sequence>
<dbReference type="GO" id="GO:0007165">
    <property type="term" value="P:signal transduction"/>
    <property type="evidence" value="ECO:0007669"/>
    <property type="project" value="InterPro"/>
</dbReference>
<feature type="compositionally biased region" description="Pro residues" evidence="3">
    <location>
        <begin position="62"/>
        <end position="72"/>
    </location>
</feature>
<feature type="domain" description="Rho-GAP" evidence="4">
    <location>
        <begin position="599"/>
        <end position="800"/>
    </location>
</feature>
<feature type="region of interest" description="Disordered" evidence="3">
    <location>
        <begin position="402"/>
        <end position="593"/>
    </location>
</feature>
<reference evidence="6 7" key="2">
    <citation type="submission" date="2015-05" db="EMBL/GenBank/DDBJ databases">
        <authorList>
            <person name="Morales-Cruz A."/>
            <person name="Amrine K.C."/>
            <person name="Cantu D."/>
        </authorList>
    </citation>
    <scope>NUCLEOTIDE SEQUENCE [LARGE SCALE GENOMIC DNA]</scope>
    <source>
        <strain evidence="6">UCRPC4</strain>
    </source>
</reference>
<dbReference type="Proteomes" id="UP000053317">
    <property type="component" value="Unassembled WGS sequence"/>
</dbReference>
<dbReference type="PANTHER" id="PTHR23176:SF136">
    <property type="entry name" value="RHO GTPASE ACTIVATOR (RGD1)"/>
    <property type="match status" value="1"/>
</dbReference>